<dbReference type="Pfam" id="PF05346">
    <property type="entry name" value="DUF747"/>
    <property type="match status" value="1"/>
</dbReference>
<feature type="compositionally biased region" description="Low complexity" evidence="6">
    <location>
        <begin position="921"/>
        <end position="931"/>
    </location>
</feature>
<protein>
    <recommendedName>
        <fullName evidence="8">FAD/NAD(P)-binding domain-containing protein</fullName>
    </recommendedName>
</protein>
<feature type="region of interest" description="Disordered" evidence="6">
    <location>
        <begin position="904"/>
        <end position="931"/>
    </location>
</feature>
<dbReference type="Gene3D" id="3.50.50.100">
    <property type="match status" value="1"/>
</dbReference>
<dbReference type="PRINTS" id="PR00411">
    <property type="entry name" value="PNDRDTASEI"/>
</dbReference>
<feature type="transmembrane region" description="Helical" evidence="7">
    <location>
        <begin position="510"/>
        <end position="532"/>
    </location>
</feature>
<evidence type="ECO:0000256" key="2">
    <source>
        <dbReference type="ARBA" id="ARBA00008803"/>
    </source>
</evidence>
<comment type="subcellular location">
    <subcellularLocation>
        <location evidence="1">Membrane</location>
        <topology evidence="1">Multi-pass membrane protein</topology>
    </subcellularLocation>
</comment>
<reference evidence="10" key="3">
    <citation type="journal article" date="2018" name="Mol. Plant Microbe Interact.">
        <title>Genome sequence resources for the wheat stripe rust pathogen (Puccinia striiformis f. sp. tritici) and the barley stripe rust pathogen (Puccinia striiformis f. sp. hordei).</title>
        <authorList>
            <person name="Xia C."/>
            <person name="Wang M."/>
            <person name="Yin C."/>
            <person name="Cornejo O.E."/>
            <person name="Hulbert S.H."/>
            <person name="Chen X."/>
        </authorList>
    </citation>
    <scope>NUCLEOTIDE SEQUENCE [LARGE SCALE GENOMIC DNA]</scope>
    <source>
        <strain evidence="10">93TX-2</strain>
    </source>
</reference>
<feature type="domain" description="FAD/NAD(P)-binding" evidence="8">
    <location>
        <begin position="34"/>
        <end position="315"/>
    </location>
</feature>
<keyword evidence="10" id="KW-1185">Reference proteome</keyword>
<accession>A0A2S4WFA8</accession>
<evidence type="ECO:0000256" key="3">
    <source>
        <dbReference type="ARBA" id="ARBA00022692"/>
    </source>
</evidence>
<dbReference type="GO" id="GO:0005789">
    <property type="term" value="C:endoplasmic reticulum membrane"/>
    <property type="evidence" value="ECO:0007669"/>
    <property type="project" value="TreeGrafter"/>
</dbReference>
<sequence>KRRKPNSKDDRLIGLAGAGLKTFNLLLDKLTATTQNIRIIAIEKSNYAYWAPGSLRAAVLNGFEDKILRGFEHIVPAKMQDNERVLTFIGTEVLELDLENRFLVTDKSLDGLGTKLAFDYLVVASGSSYAFPCRPPPEAEGKDDVKNQLRTLQSAIQDSKSIVIVGGGVVGIELAGEISYQHPKKSVTLICSSPTLLPDMNPKLGCSLKQQLEDRKVNIIFGVRADLDEHHITKTGKLDKLTVIGLAPKDGGDREEVEADFVFLATGNKPNSKFIPSEYLNPTNKLVKVNKHLQVTDSNEKPIEGVYGVGDVIDFNESKLYAALDGQASTVTKNLWIDITNSSDKKVVHQPIKDTISIPLGPCGGITEVYGFTCGLGSWSTSLVKGWSFQTAKIPSRASTVTPKNKNERINLTQYTTTTKRNSRGSQICSRNPQSASLRSERISNFLNVPIAIEKTIIFGFWICLDSFLSVLTILPIKFFYSLYLFLLNLRYKIWDSLFFRNRSKKRKRLSVGCKVDLIQGLLIVLVCLFLHHVTDASRMYHSVRGQETIKLYVIFNVLEIADRLCCSFGQDILDSLFSPSTLGRRNDGSQPHMKPIFLFILAFIFTVAHTLVLFYQLVSLNVAINSFDHSLITLLISNQFVEIKGAVFKKFEKENLFQMSCADIVERFQLFLMLAIIAIRNLIEMSGSSTTSTSNTQSYTYHYLPQSLISFSPTISLIEKIISPVIVVMLSEVLVDWLKHAFITKFNHIRPSVYARFIDILCKDLIGDHLKLVKVDHDDHLLIKDDDQDMKPFVDKSPAVSRRLGFSVFPIFCLTVRVSSQAIGMLSDSTTDDEFNLFNDDHDQGFIFDGLNMVDDPPLSLHHPTSNTFSIEFVKHQLSTISSFSMDFVRNFNSPVQYFDRLLLPNPSTSPPPPPPPPASSSSSEGTGSSTFSNFQMKGFITLSIIVVMSFLILIKLYIGIRIRLYAIKRVQTLNQRLDDEDQQQQHGRRNRLPIGLSADEIQKEELDRKLIEKVEF</sequence>
<feature type="transmembrane region" description="Helical" evidence="7">
    <location>
        <begin position="597"/>
        <end position="619"/>
    </location>
</feature>
<dbReference type="SUPFAM" id="SSF51905">
    <property type="entry name" value="FAD/NAD(P)-binding domain"/>
    <property type="match status" value="1"/>
</dbReference>
<dbReference type="VEuPathDB" id="FungiDB:PSHT_03567"/>
<dbReference type="EMBL" id="PKSM01000034">
    <property type="protein sequence ID" value="POW20397.1"/>
    <property type="molecule type" value="Genomic_DNA"/>
</dbReference>
<reference evidence="9 10" key="1">
    <citation type="submission" date="2017-12" db="EMBL/GenBank/DDBJ databases">
        <title>Gene loss provides genomic basis for host adaptation in cereal stripe rust fungi.</title>
        <authorList>
            <person name="Xia C."/>
        </authorList>
    </citation>
    <scope>NUCLEOTIDE SEQUENCE [LARGE SCALE GENOMIC DNA]</scope>
    <source>
        <strain evidence="9 10">93TX-2</strain>
    </source>
</reference>
<reference evidence="10" key="2">
    <citation type="journal article" date="2018" name="BMC Genomics">
        <title>Genomic insights into host adaptation between the wheat stripe rust pathogen (Puccinia striiformis f. sp. tritici) and the barley stripe rust pathogen (Puccinia striiformis f. sp. hordei).</title>
        <authorList>
            <person name="Xia C."/>
            <person name="Wang M."/>
            <person name="Yin C."/>
            <person name="Cornejo O.E."/>
            <person name="Hulbert S.H."/>
            <person name="Chen X."/>
        </authorList>
    </citation>
    <scope>NUCLEOTIDE SEQUENCE [LARGE SCALE GENOMIC DNA]</scope>
    <source>
        <strain evidence="10">93TX-2</strain>
    </source>
</reference>
<keyword evidence="5 7" id="KW-0472">Membrane</keyword>
<comment type="caution">
    <text evidence="9">The sequence shown here is derived from an EMBL/GenBank/DDBJ whole genome shotgun (WGS) entry which is preliminary data.</text>
</comment>
<evidence type="ECO:0000256" key="4">
    <source>
        <dbReference type="ARBA" id="ARBA00022989"/>
    </source>
</evidence>
<dbReference type="InterPro" id="IPR023753">
    <property type="entry name" value="FAD/NAD-binding_dom"/>
</dbReference>
<evidence type="ECO:0000313" key="9">
    <source>
        <dbReference type="EMBL" id="POW20397.1"/>
    </source>
</evidence>
<dbReference type="PANTHER" id="PTHR13317">
    <property type="entry name" value="TRANSMEMBRANE ANTERIOR POSTERIOR TRANSFORMATION PROTEIN 1 HOMOLOG"/>
    <property type="match status" value="1"/>
</dbReference>
<evidence type="ECO:0000259" key="8">
    <source>
        <dbReference type="Pfam" id="PF07992"/>
    </source>
</evidence>
<evidence type="ECO:0000256" key="1">
    <source>
        <dbReference type="ARBA" id="ARBA00004141"/>
    </source>
</evidence>
<evidence type="ECO:0000313" key="10">
    <source>
        <dbReference type="Proteomes" id="UP000238274"/>
    </source>
</evidence>
<name>A0A2S4WFA8_9BASI</name>
<feature type="non-terminal residue" evidence="9">
    <location>
        <position position="1018"/>
    </location>
</feature>
<dbReference type="InterPro" id="IPR036188">
    <property type="entry name" value="FAD/NAD-bd_sf"/>
</dbReference>
<dbReference type="GO" id="GO:0016491">
    <property type="term" value="F:oxidoreductase activity"/>
    <property type="evidence" value="ECO:0007669"/>
    <property type="project" value="InterPro"/>
</dbReference>
<feature type="compositionally biased region" description="Pro residues" evidence="6">
    <location>
        <begin position="909"/>
        <end position="920"/>
    </location>
</feature>
<comment type="similarity">
    <text evidence="2">Belongs to the TAPT1 family.</text>
</comment>
<dbReference type="PANTHER" id="PTHR13317:SF4">
    <property type="entry name" value="TRANSMEMBRANE ANTERIOR POSTERIOR TRANSFORMATION PROTEIN 1 HOMOLOG"/>
    <property type="match status" value="1"/>
</dbReference>
<proteinExistence type="inferred from homology"/>
<evidence type="ECO:0000256" key="5">
    <source>
        <dbReference type="ARBA" id="ARBA00023136"/>
    </source>
</evidence>
<keyword evidence="4 7" id="KW-1133">Transmembrane helix</keyword>
<dbReference type="OrthoDB" id="2500787at2759"/>
<evidence type="ECO:0000256" key="7">
    <source>
        <dbReference type="SAM" id="Phobius"/>
    </source>
</evidence>
<feature type="transmembrane region" description="Helical" evidence="7">
    <location>
        <begin position="940"/>
        <end position="960"/>
    </location>
</feature>
<feature type="non-terminal residue" evidence="9">
    <location>
        <position position="1"/>
    </location>
</feature>
<dbReference type="Proteomes" id="UP000238274">
    <property type="component" value="Unassembled WGS sequence"/>
</dbReference>
<dbReference type="AlphaFoldDB" id="A0A2S4WFA8"/>
<feature type="transmembrane region" description="Helical" evidence="7">
    <location>
        <begin position="469"/>
        <end position="490"/>
    </location>
</feature>
<dbReference type="PRINTS" id="PR00368">
    <property type="entry name" value="FADPNR"/>
</dbReference>
<keyword evidence="3 7" id="KW-0812">Transmembrane</keyword>
<evidence type="ECO:0000256" key="6">
    <source>
        <dbReference type="SAM" id="MobiDB-lite"/>
    </source>
</evidence>
<gene>
    <name evidence="9" type="ORF">PSHT_03567</name>
</gene>
<dbReference type="Pfam" id="PF07992">
    <property type="entry name" value="Pyr_redox_2"/>
    <property type="match status" value="1"/>
</dbReference>
<organism evidence="9 10">
    <name type="scientific">Puccinia striiformis</name>
    <dbReference type="NCBI Taxonomy" id="27350"/>
    <lineage>
        <taxon>Eukaryota</taxon>
        <taxon>Fungi</taxon>
        <taxon>Dikarya</taxon>
        <taxon>Basidiomycota</taxon>
        <taxon>Pucciniomycotina</taxon>
        <taxon>Pucciniomycetes</taxon>
        <taxon>Pucciniales</taxon>
        <taxon>Pucciniaceae</taxon>
        <taxon>Puccinia</taxon>
    </lineage>
</organism>
<dbReference type="InterPro" id="IPR008010">
    <property type="entry name" value="Tatp1"/>
</dbReference>